<accession>A0A835ABR5</accession>
<evidence type="ECO:0000256" key="1">
    <source>
        <dbReference type="ARBA" id="ARBA00004123"/>
    </source>
</evidence>
<comment type="subcellular location">
    <subcellularLocation>
        <location evidence="1">Nucleus</location>
    </subcellularLocation>
</comment>
<name>A0A835ABR5_9POAL</name>
<keyword evidence="2" id="KW-0805">Transcription regulation</keyword>
<reference evidence="8" key="1">
    <citation type="submission" date="2020-07" db="EMBL/GenBank/DDBJ databases">
        <title>Genome sequence and genetic diversity analysis of an under-domesticated orphan crop, white fonio (Digitaria exilis).</title>
        <authorList>
            <person name="Bennetzen J.L."/>
            <person name="Chen S."/>
            <person name="Ma X."/>
            <person name="Wang X."/>
            <person name="Yssel A.E.J."/>
            <person name="Chaluvadi S.R."/>
            <person name="Johnson M."/>
            <person name="Gangashetty P."/>
            <person name="Hamidou F."/>
            <person name="Sanogo M.D."/>
            <person name="Zwaenepoel A."/>
            <person name="Wallace J."/>
            <person name="Van De Peer Y."/>
            <person name="Van Deynze A."/>
        </authorList>
    </citation>
    <scope>NUCLEOTIDE SEQUENCE</scope>
    <source>
        <tissue evidence="8">Leaves</tissue>
    </source>
</reference>
<keyword evidence="3" id="KW-0238">DNA-binding</keyword>
<feature type="compositionally biased region" description="Low complexity" evidence="6">
    <location>
        <begin position="30"/>
        <end position="41"/>
    </location>
</feature>
<dbReference type="Gene3D" id="2.20.25.80">
    <property type="entry name" value="WRKY domain"/>
    <property type="match status" value="1"/>
</dbReference>
<dbReference type="PANTHER" id="PTHR31282">
    <property type="entry name" value="WRKY TRANSCRIPTION FACTOR 21-RELATED"/>
    <property type="match status" value="1"/>
</dbReference>
<dbReference type="OrthoDB" id="2021064at2759"/>
<feature type="region of interest" description="Disordered" evidence="6">
    <location>
        <begin position="60"/>
        <end position="99"/>
    </location>
</feature>
<evidence type="ECO:0000313" key="8">
    <source>
        <dbReference type="EMBL" id="KAF8656562.1"/>
    </source>
</evidence>
<dbReference type="SMART" id="SM00774">
    <property type="entry name" value="WRKY"/>
    <property type="match status" value="1"/>
</dbReference>
<evidence type="ECO:0000256" key="3">
    <source>
        <dbReference type="ARBA" id="ARBA00023125"/>
    </source>
</evidence>
<comment type="caution">
    <text evidence="8">The sequence shown here is derived from an EMBL/GenBank/DDBJ whole genome shotgun (WGS) entry which is preliminary data.</text>
</comment>
<proteinExistence type="predicted"/>
<dbReference type="GO" id="GO:0005634">
    <property type="term" value="C:nucleus"/>
    <property type="evidence" value="ECO:0007669"/>
    <property type="project" value="UniProtKB-SubCell"/>
</dbReference>
<feature type="region of interest" description="Disordered" evidence="6">
    <location>
        <begin position="20"/>
        <end position="41"/>
    </location>
</feature>
<dbReference type="GO" id="GO:0003700">
    <property type="term" value="F:DNA-binding transcription factor activity"/>
    <property type="evidence" value="ECO:0007669"/>
    <property type="project" value="InterPro"/>
</dbReference>
<evidence type="ECO:0000259" key="7">
    <source>
        <dbReference type="PROSITE" id="PS50811"/>
    </source>
</evidence>
<sequence>MVDSLMDLRGQAEMLRNIILQGSPTPPGTPADAAAPAAPGTSELIDGMMTSLKSALSALDTTGGGAGGQAAGQGRRRRRAGAVAGSARPQRRTSTRRRSHSPFLNMVTTSTLDDGKSWRKYGQKHIQDSPNPRSYYRCTHRPDQGCRATRQVQTSDDNPSQFVISYYGQHTCRDPSTIPLVIDAGAPPDCANLISFGSTTMGASTSTHSVTIIPPQQAFDPTSMLLVSRLVGYSSSLPSQLENRCGSEEVHSSSSPASELAAVVGSSGMTSLATVGSAPSEYWPAGTASFPSSPSSLGIVTGSFGSFGNAGDDDLFGFDL</sequence>
<evidence type="ECO:0000256" key="6">
    <source>
        <dbReference type="SAM" id="MobiDB-lite"/>
    </source>
</evidence>
<dbReference type="EMBL" id="JACEFO010002545">
    <property type="protein sequence ID" value="KAF8656562.1"/>
    <property type="molecule type" value="Genomic_DNA"/>
</dbReference>
<dbReference type="SUPFAM" id="SSF118290">
    <property type="entry name" value="WRKY DNA-binding domain"/>
    <property type="match status" value="1"/>
</dbReference>
<dbReference type="InterPro" id="IPR003657">
    <property type="entry name" value="WRKY_dom"/>
</dbReference>
<dbReference type="AlphaFoldDB" id="A0A835ABR5"/>
<keyword evidence="9" id="KW-1185">Reference proteome</keyword>
<evidence type="ECO:0000313" key="9">
    <source>
        <dbReference type="Proteomes" id="UP000636709"/>
    </source>
</evidence>
<organism evidence="8 9">
    <name type="scientific">Digitaria exilis</name>
    <dbReference type="NCBI Taxonomy" id="1010633"/>
    <lineage>
        <taxon>Eukaryota</taxon>
        <taxon>Viridiplantae</taxon>
        <taxon>Streptophyta</taxon>
        <taxon>Embryophyta</taxon>
        <taxon>Tracheophyta</taxon>
        <taxon>Spermatophyta</taxon>
        <taxon>Magnoliopsida</taxon>
        <taxon>Liliopsida</taxon>
        <taxon>Poales</taxon>
        <taxon>Poaceae</taxon>
        <taxon>PACMAD clade</taxon>
        <taxon>Panicoideae</taxon>
        <taxon>Panicodae</taxon>
        <taxon>Paniceae</taxon>
        <taxon>Anthephorinae</taxon>
        <taxon>Digitaria</taxon>
    </lineage>
</organism>
<dbReference type="Proteomes" id="UP000636709">
    <property type="component" value="Unassembled WGS sequence"/>
</dbReference>
<feature type="domain" description="WRKY" evidence="7">
    <location>
        <begin position="107"/>
        <end position="175"/>
    </location>
</feature>
<keyword evidence="4" id="KW-0804">Transcription</keyword>
<dbReference type="GO" id="GO:0043565">
    <property type="term" value="F:sequence-specific DNA binding"/>
    <property type="evidence" value="ECO:0007669"/>
    <property type="project" value="InterPro"/>
</dbReference>
<feature type="compositionally biased region" description="Basic residues" evidence="6">
    <location>
        <begin position="89"/>
        <end position="99"/>
    </location>
</feature>
<dbReference type="PROSITE" id="PS50811">
    <property type="entry name" value="WRKY"/>
    <property type="match status" value="1"/>
</dbReference>
<evidence type="ECO:0000256" key="5">
    <source>
        <dbReference type="ARBA" id="ARBA00023242"/>
    </source>
</evidence>
<dbReference type="InterPro" id="IPR044810">
    <property type="entry name" value="WRKY_plant"/>
</dbReference>
<keyword evidence="5" id="KW-0539">Nucleus</keyword>
<evidence type="ECO:0000256" key="4">
    <source>
        <dbReference type="ARBA" id="ARBA00023163"/>
    </source>
</evidence>
<dbReference type="InterPro" id="IPR036576">
    <property type="entry name" value="WRKY_dom_sf"/>
</dbReference>
<evidence type="ECO:0000256" key="2">
    <source>
        <dbReference type="ARBA" id="ARBA00023015"/>
    </source>
</evidence>
<protein>
    <recommendedName>
        <fullName evidence="7">WRKY domain-containing protein</fullName>
    </recommendedName>
</protein>
<dbReference type="Pfam" id="PF03106">
    <property type="entry name" value="WRKY"/>
    <property type="match status" value="1"/>
</dbReference>
<feature type="compositionally biased region" description="Gly residues" evidence="6">
    <location>
        <begin position="62"/>
        <end position="71"/>
    </location>
</feature>
<gene>
    <name evidence="8" type="ORF">HU200_060623</name>
</gene>